<evidence type="ECO:0000313" key="1">
    <source>
        <dbReference type="EMBL" id="MCW1926177.1"/>
    </source>
</evidence>
<evidence type="ECO:0000313" key="2">
    <source>
        <dbReference type="Proteomes" id="UP001320876"/>
    </source>
</evidence>
<dbReference type="SUPFAM" id="SSF81301">
    <property type="entry name" value="Nucleotidyltransferase"/>
    <property type="match status" value="1"/>
</dbReference>
<evidence type="ECO:0008006" key="3">
    <source>
        <dbReference type="Google" id="ProtNLM"/>
    </source>
</evidence>
<dbReference type="Gene3D" id="3.30.460.40">
    <property type="match status" value="1"/>
</dbReference>
<reference evidence="1 2" key="1">
    <citation type="submission" date="2022-10" db="EMBL/GenBank/DDBJ databases">
        <title>Luteolibacter arcticus strain CCTCC AB 2014275, whole genome shotgun sequencing project.</title>
        <authorList>
            <person name="Zhao G."/>
            <person name="Shen L."/>
        </authorList>
    </citation>
    <scope>NUCLEOTIDE SEQUENCE [LARGE SCALE GENOMIC DNA]</scope>
    <source>
        <strain evidence="1 2">CCTCC AB 2014275</strain>
    </source>
</reference>
<proteinExistence type="predicted"/>
<sequence>MDDEDDEPQEGELVSRAPTEDDLVSMCRLLNAIDARYLIVGGFAIMYAGYGRTTGDVDLLLDTSSENEAKVYRCLESLPDKAVLQLQPGEVEKYTVVRVADEIVIDLMKSASGIDYEEASKEVVIRAVQGVPIPFASPRLLWRMKRSTHREKDAADLIFLRQQYPEVTGD</sequence>
<accession>A0ABT3GRQ1</accession>
<comment type="caution">
    <text evidence="1">The sequence shown here is derived from an EMBL/GenBank/DDBJ whole genome shotgun (WGS) entry which is preliminary data.</text>
</comment>
<dbReference type="InterPro" id="IPR043519">
    <property type="entry name" value="NT_sf"/>
</dbReference>
<dbReference type="RefSeq" id="WP_264490284.1">
    <property type="nucleotide sequence ID" value="NZ_JAPDDT010000022.1"/>
</dbReference>
<dbReference type="Proteomes" id="UP001320876">
    <property type="component" value="Unassembled WGS sequence"/>
</dbReference>
<keyword evidence="2" id="KW-1185">Reference proteome</keyword>
<protein>
    <recommendedName>
        <fullName evidence="3">Nucleotidyltransferase</fullName>
    </recommendedName>
</protein>
<dbReference type="EMBL" id="JAPDDT010000022">
    <property type="protein sequence ID" value="MCW1926177.1"/>
    <property type="molecule type" value="Genomic_DNA"/>
</dbReference>
<name>A0ABT3GRQ1_9BACT</name>
<organism evidence="1 2">
    <name type="scientific">Luteolibacter arcticus</name>
    <dbReference type="NCBI Taxonomy" id="1581411"/>
    <lineage>
        <taxon>Bacteria</taxon>
        <taxon>Pseudomonadati</taxon>
        <taxon>Verrucomicrobiota</taxon>
        <taxon>Verrucomicrobiia</taxon>
        <taxon>Verrucomicrobiales</taxon>
        <taxon>Verrucomicrobiaceae</taxon>
        <taxon>Luteolibacter</taxon>
    </lineage>
</organism>
<gene>
    <name evidence="1" type="ORF">OKA05_26705</name>
</gene>